<feature type="domain" description="Mab-21-like nucleotidyltransferase" evidence="2">
    <location>
        <begin position="74"/>
        <end position="165"/>
    </location>
</feature>
<organism>
    <name type="scientific">Ixodes scapularis</name>
    <name type="common">Black-legged tick</name>
    <name type="synonym">Deer tick</name>
    <dbReference type="NCBI Taxonomy" id="6945"/>
    <lineage>
        <taxon>Eukaryota</taxon>
        <taxon>Metazoa</taxon>
        <taxon>Ecdysozoa</taxon>
        <taxon>Arthropoda</taxon>
        <taxon>Chelicerata</taxon>
        <taxon>Arachnida</taxon>
        <taxon>Acari</taxon>
        <taxon>Parasitiformes</taxon>
        <taxon>Ixodida</taxon>
        <taxon>Ixodoidea</taxon>
        <taxon>Ixodidae</taxon>
        <taxon>Ixodinae</taxon>
        <taxon>Ixodes</taxon>
    </lineage>
</organism>
<dbReference type="InParanoid" id="B7Q2E5"/>
<accession>B7Q2E5</accession>
<dbReference type="InterPro" id="IPR046903">
    <property type="entry name" value="Mab-21-like_nuc_Trfase"/>
</dbReference>
<dbReference type="PaxDb" id="6945-B7Q2E5"/>
<dbReference type="VEuPathDB" id="VectorBase:ISCP_013931"/>
<dbReference type="EMBL" id="ABJB010431843">
    <property type="status" value="NOT_ANNOTATED_CDS"/>
    <property type="molecule type" value="Genomic_DNA"/>
</dbReference>
<dbReference type="PANTHER" id="PTHR10656">
    <property type="entry name" value="CELL FATE DETERMINING PROTEIN MAB21-RELATED"/>
    <property type="match status" value="1"/>
</dbReference>
<dbReference type="PANTHER" id="PTHR10656:SF42">
    <property type="entry name" value="CYCLIC GMP-AMP SYNTHASE-LIKE PROTEIN-RELATED"/>
    <property type="match status" value="1"/>
</dbReference>
<dbReference type="EnsemblMetazoa" id="ISCW020471-RA">
    <property type="protein sequence ID" value="ISCW020471-PA"/>
    <property type="gene ID" value="ISCW020471"/>
</dbReference>
<sequence length="227" mass="25887">MGLLLPFDHAEKELNAKLKPQLHSIHASLKLNKQVTTTNVAILKTLLDDICIQMKQKDALFNLLFNRLEYTGSYYDGLRTKKADEFDINLVLNLPFEKDEFTVSDGCPGYVCYKIGPAAEHRLLREGDVKWVPHLLKWRDAEKRLKPDRVKQWLQSVFDRFLQTYVVPSGPCSAVDKVLDRLGLALVQPGPAIPYLFHPEVDLAETVTRVTRDNIELGKGVEVLRHP</sequence>
<comment type="similarity">
    <text evidence="1">Belongs to the mab-21 family.</text>
</comment>
<evidence type="ECO:0000313" key="4">
    <source>
        <dbReference type="EnsemblMetazoa" id="ISCW020471-PA"/>
    </source>
</evidence>
<evidence type="ECO:0000313" key="3">
    <source>
        <dbReference type="EMBL" id="EEC13017.1"/>
    </source>
</evidence>
<dbReference type="EMBL" id="ABJB010974240">
    <property type="status" value="NOT_ANNOTATED_CDS"/>
    <property type="molecule type" value="Genomic_DNA"/>
</dbReference>
<gene>
    <name evidence="3" type="ORF">IscW_ISCW020471</name>
</gene>
<dbReference type="EMBL" id="ABJB010477934">
    <property type="status" value="NOT_ANNOTATED_CDS"/>
    <property type="molecule type" value="Genomic_DNA"/>
</dbReference>
<dbReference type="Gene3D" id="3.30.460.90">
    <property type="match status" value="1"/>
</dbReference>
<dbReference type="EMBL" id="DS843694">
    <property type="protein sequence ID" value="EEC13017.1"/>
    <property type="molecule type" value="Genomic_DNA"/>
</dbReference>
<dbReference type="Proteomes" id="UP000001555">
    <property type="component" value="Unassembled WGS sequence"/>
</dbReference>
<proteinExistence type="inferred from homology"/>
<dbReference type="Pfam" id="PF03281">
    <property type="entry name" value="Mab-21"/>
    <property type="match status" value="1"/>
</dbReference>
<dbReference type="EMBL" id="ABJB010837206">
    <property type="status" value="NOT_ANNOTATED_CDS"/>
    <property type="molecule type" value="Genomic_DNA"/>
</dbReference>
<dbReference type="EMBL" id="ABJB010334648">
    <property type="status" value="NOT_ANNOTATED_CDS"/>
    <property type="molecule type" value="Genomic_DNA"/>
</dbReference>
<dbReference type="HOGENOM" id="CLU_984421_0_0_1"/>
<dbReference type="VEuPathDB" id="VectorBase:ISCW020471"/>
<dbReference type="EMBL" id="ABJB011108344">
    <property type="status" value="NOT_ANNOTATED_CDS"/>
    <property type="molecule type" value="Genomic_DNA"/>
</dbReference>
<protein>
    <recommendedName>
        <fullName evidence="2">Mab-21-like nucleotidyltransferase domain-containing protein</fullName>
    </recommendedName>
</protein>
<dbReference type="VEuPathDB" id="VectorBase:ISCI020471"/>
<dbReference type="EMBL" id="ABJB010729182">
    <property type="status" value="NOT_ANNOTATED_CDS"/>
    <property type="molecule type" value="Genomic_DNA"/>
</dbReference>
<evidence type="ECO:0000313" key="5">
    <source>
        <dbReference type="Proteomes" id="UP000001555"/>
    </source>
</evidence>
<reference evidence="4" key="2">
    <citation type="submission" date="2020-05" db="UniProtKB">
        <authorList>
            <consortium name="EnsemblMetazoa"/>
        </authorList>
    </citation>
    <scope>IDENTIFICATION</scope>
    <source>
        <strain evidence="4">wikel</strain>
    </source>
</reference>
<dbReference type="OrthoDB" id="6054650at2759"/>
<dbReference type="AlphaFoldDB" id="B7Q2E5"/>
<evidence type="ECO:0000256" key="1">
    <source>
        <dbReference type="ARBA" id="ARBA00008307"/>
    </source>
</evidence>
<name>B7Q2E5_IXOSC</name>
<reference evidence="3 5" key="1">
    <citation type="submission" date="2008-03" db="EMBL/GenBank/DDBJ databases">
        <title>Annotation of Ixodes scapularis.</title>
        <authorList>
            <consortium name="Ixodes scapularis Genome Project Consortium"/>
            <person name="Caler E."/>
            <person name="Hannick L.I."/>
            <person name="Bidwell S."/>
            <person name="Joardar V."/>
            <person name="Thiagarajan M."/>
            <person name="Amedeo P."/>
            <person name="Galinsky K.J."/>
            <person name="Schobel S."/>
            <person name="Inman J."/>
            <person name="Hostetler J."/>
            <person name="Miller J."/>
            <person name="Hammond M."/>
            <person name="Megy K."/>
            <person name="Lawson D."/>
            <person name="Kodira C."/>
            <person name="Sutton G."/>
            <person name="Meyer J."/>
            <person name="Hill C.A."/>
            <person name="Birren B."/>
            <person name="Nene V."/>
            <person name="Collins F."/>
            <person name="Alarcon-Chaidez F."/>
            <person name="Wikel S."/>
            <person name="Strausberg R."/>
        </authorList>
    </citation>
    <scope>NUCLEOTIDE SEQUENCE [LARGE SCALE GENOMIC DNA]</scope>
    <source>
        <strain evidence="5">Wikel</strain>
        <strain evidence="3">Wikel colony</strain>
    </source>
</reference>
<keyword evidence="5" id="KW-1185">Reference proteome</keyword>
<evidence type="ECO:0000259" key="2">
    <source>
        <dbReference type="Pfam" id="PF03281"/>
    </source>
</evidence>